<dbReference type="AlphaFoldDB" id="A0A1F5UP63"/>
<feature type="domain" description="HNH nuclease" evidence="1">
    <location>
        <begin position="16"/>
        <end position="58"/>
    </location>
</feature>
<dbReference type="InterPro" id="IPR003615">
    <property type="entry name" value="HNH_nuc"/>
</dbReference>
<dbReference type="InterPro" id="IPR044925">
    <property type="entry name" value="His-Me_finger_sf"/>
</dbReference>
<accession>A0A1F5UP63</accession>
<dbReference type="Pfam" id="PF13392">
    <property type="entry name" value="HNH_3"/>
    <property type="match status" value="1"/>
</dbReference>
<organism evidence="2 3">
    <name type="scientific">Fraserbacteria sp. (strain RBG_16_55_9)</name>
    <dbReference type="NCBI Taxonomy" id="1817864"/>
    <lineage>
        <taxon>Bacteria</taxon>
        <taxon>Candidatus Fraseribacteriota</taxon>
    </lineage>
</organism>
<dbReference type="SUPFAM" id="SSF54060">
    <property type="entry name" value="His-Me finger endonucleases"/>
    <property type="match status" value="1"/>
</dbReference>
<protein>
    <recommendedName>
        <fullName evidence="1">HNH nuclease domain-containing protein</fullName>
    </recommendedName>
</protein>
<dbReference type="EMBL" id="MFGX01000123">
    <property type="protein sequence ID" value="OGF52936.1"/>
    <property type="molecule type" value="Genomic_DNA"/>
</dbReference>
<dbReference type="Proteomes" id="UP000179157">
    <property type="component" value="Unassembled WGS sequence"/>
</dbReference>
<name>A0A1F5UP63_FRAXR</name>
<proteinExistence type="predicted"/>
<sequence>MLHFRCGKRLRRVLEHRHVMEQDLGRRLRNDEVVHHKNGNRKDNRPQNLELLGNRQHSAHHGAERHATTAVPALCNECGRPVTRTKKRLQYNTARGIGGVYCSKSCNGRASMRRRFGTIAASGAHGTLGSYMRCGPPRCRACKDAMRDWGRKRRQKQQDSGIL</sequence>
<evidence type="ECO:0000259" key="1">
    <source>
        <dbReference type="Pfam" id="PF13392"/>
    </source>
</evidence>
<reference evidence="2 3" key="1">
    <citation type="journal article" date="2016" name="Nat. Commun.">
        <title>Thousands of microbial genomes shed light on interconnected biogeochemical processes in an aquifer system.</title>
        <authorList>
            <person name="Anantharaman K."/>
            <person name="Brown C.T."/>
            <person name="Hug L.A."/>
            <person name="Sharon I."/>
            <person name="Castelle C.J."/>
            <person name="Probst A.J."/>
            <person name="Thomas B.C."/>
            <person name="Singh A."/>
            <person name="Wilkins M.J."/>
            <person name="Karaoz U."/>
            <person name="Brodie E.L."/>
            <person name="Williams K.H."/>
            <person name="Hubbard S.S."/>
            <person name="Banfield J.F."/>
        </authorList>
    </citation>
    <scope>NUCLEOTIDE SEQUENCE [LARGE SCALE GENOMIC DNA]</scope>
    <source>
        <strain evidence="3">RBG_16_55_9</strain>
    </source>
</reference>
<dbReference type="Gene3D" id="3.90.75.20">
    <property type="match status" value="1"/>
</dbReference>
<comment type="caution">
    <text evidence="2">The sequence shown here is derived from an EMBL/GenBank/DDBJ whole genome shotgun (WGS) entry which is preliminary data.</text>
</comment>
<gene>
    <name evidence="2" type="ORF">A2Z21_01925</name>
</gene>
<evidence type="ECO:0000313" key="2">
    <source>
        <dbReference type="EMBL" id="OGF52936.1"/>
    </source>
</evidence>
<evidence type="ECO:0000313" key="3">
    <source>
        <dbReference type="Proteomes" id="UP000179157"/>
    </source>
</evidence>